<sequence length="195" mass="21827">MSRNITSQTITTPSPNTTTQSTQYTSNQFVESCGAILFDLSSPKKTVCLIHYHAKNEWLLAKGRRNCGESRHEAALREVHEETGYQAHLHPVTMYTRAPPMDEQGHMPDEPRSYPDLTEPFMVTVRQLGGDGVDGVKIIWWYIAALDEGVVAGSTSKAEEEFTARFFSLEEAVEKLSFQNDRAVLQKAIALVEGH</sequence>
<evidence type="ECO:0000256" key="1">
    <source>
        <dbReference type="ARBA" id="ARBA00022801"/>
    </source>
</evidence>
<proteinExistence type="predicted"/>
<name>A0A5N6WNN5_9EURO</name>
<gene>
    <name evidence="4" type="ORF">BDV39DRAFT_218670</name>
</gene>
<dbReference type="InterPro" id="IPR051325">
    <property type="entry name" value="Nudix_hydrolase_domain"/>
</dbReference>
<dbReference type="PROSITE" id="PS51462">
    <property type="entry name" value="NUDIX"/>
    <property type="match status" value="1"/>
</dbReference>
<accession>A0A5N6WNN5</accession>
<dbReference type="InterPro" id="IPR000086">
    <property type="entry name" value="NUDIX_hydrolase_dom"/>
</dbReference>
<dbReference type="GO" id="GO:0006167">
    <property type="term" value="P:AMP biosynthetic process"/>
    <property type="evidence" value="ECO:0007669"/>
    <property type="project" value="TreeGrafter"/>
</dbReference>
<dbReference type="PANTHER" id="PTHR21340">
    <property type="entry name" value="DIADENOSINE 5,5-P1,P4-TETRAPHOSPHATE PYROPHOSPHOHYDROLASE MUTT"/>
    <property type="match status" value="1"/>
</dbReference>
<evidence type="ECO:0000256" key="2">
    <source>
        <dbReference type="SAM" id="MobiDB-lite"/>
    </source>
</evidence>
<dbReference type="EMBL" id="ML741849">
    <property type="protein sequence ID" value="KAE8322292.1"/>
    <property type="molecule type" value="Genomic_DNA"/>
</dbReference>
<dbReference type="InterPro" id="IPR020084">
    <property type="entry name" value="NUDIX_hydrolase_CS"/>
</dbReference>
<keyword evidence="5" id="KW-1185">Reference proteome</keyword>
<dbReference type="PROSITE" id="PS00893">
    <property type="entry name" value="NUDIX_BOX"/>
    <property type="match status" value="1"/>
</dbReference>
<dbReference type="SUPFAM" id="SSF55811">
    <property type="entry name" value="Nudix"/>
    <property type="match status" value="1"/>
</dbReference>
<dbReference type="PANTHER" id="PTHR21340:SF0">
    <property type="entry name" value="BIS(5'-NUCLEOSYL)-TETRAPHOSPHATASE [ASYMMETRICAL]"/>
    <property type="match status" value="1"/>
</dbReference>
<dbReference type="Pfam" id="PF00293">
    <property type="entry name" value="NUDIX"/>
    <property type="match status" value="1"/>
</dbReference>
<feature type="region of interest" description="Disordered" evidence="2">
    <location>
        <begin position="1"/>
        <end position="23"/>
    </location>
</feature>
<dbReference type="GO" id="GO:0004081">
    <property type="term" value="F:bis(5'-nucleosyl)-tetraphosphatase (asymmetrical) activity"/>
    <property type="evidence" value="ECO:0007669"/>
    <property type="project" value="TreeGrafter"/>
</dbReference>
<feature type="domain" description="Nudix hydrolase" evidence="3">
    <location>
        <begin position="28"/>
        <end position="163"/>
    </location>
</feature>
<dbReference type="GO" id="GO:0006754">
    <property type="term" value="P:ATP biosynthetic process"/>
    <property type="evidence" value="ECO:0007669"/>
    <property type="project" value="TreeGrafter"/>
</dbReference>
<dbReference type="Proteomes" id="UP000325945">
    <property type="component" value="Unassembled WGS sequence"/>
</dbReference>
<dbReference type="AlphaFoldDB" id="A0A5N6WNN5"/>
<dbReference type="Gene3D" id="3.90.79.10">
    <property type="entry name" value="Nucleoside Triphosphate Pyrophosphohydrolase"/>
    <property type="match status" value="1"/>
</dbReference>
<evidence type="ECO:0000259" key="3">
    <source>
        <dbReference type="PROSITE" id="PS51462"/>
    </source>
</evidence>
<protein>
    <recommendedName>
        <fullName evidence="3">Nudix hydrolase domain-containing protein</fullName>
    </recommendedName>
</protein>
<dbReference type="InterPro" id="IPR015797">
    <property type="entry name" value="NUDIX_hydrolase-like_dom_sf"/>
</dbReference>
<reference evidence="5" key="1">
    <citation type="submission" date="2019-04" db="EMBL/GenBank/DDBJ databases">
        <title>Friends and foes A comparative genomics studyof 23 Aspergillus species from section Flavi.</title>
        <authorList>
            <consortium name="DOE Joint Genome Institute"/>
            <person name="Kjaerbolling I."/>
            <person name="Vesth T."/>
            <person name="Frisvad J.C."/>
            <person name="Nybo J.L."/>
            <person name="Theobald S."/>
            <person name="Kildgaard S."/>
            <person name="Isbrandt T."/>
            <person name="Kuo A."/>
            <person name="Sato A."/>
            <person name="Lyhne E.K."/>
            <person name="Kogle M.E."/>
            <person name="Wiebenga A."/>
            <person name="Kun R.S."/>
            <person name="Lubbers R.J."/>
            <person name="Makela M.R."/>
            <person name="Barry K."/>
            <person name="Chovatia M."/>
            <person name="Clum A."/>
            <person name="Daum C."/>
            <person name="Haridas S."/>
            <person name="He G."/>
            <person name="LaButti K."/>
            <person name="Lipzen A."/>
            <person name="Mondo S."/>
            <person name="Riley R."/>
            <person name="Salamov A."/>
            <person name="Simmons B.A."/>
            <person name="Magnuson J.K."/>
            <person name="Henrissat B."/>
            <person name="Mortensen U.H."/>
            <person name="Larsen T.O."/>
            <person name="Devries R.P."/>
            <person name="Grigoriev I.V."/>
            <person name="Machida M."/>
            <person name="Baker S.E."/>
            <person name="Andersen M.R."/>
        </authorList>
    </citation>
    <scope>NUCLEOTIDE SEQUENCE [LARGE SCALE GENOMIC DNA]</scope>
    <source>
        <strain evidence="5">CBS 130017</strain>
    </source>
</reference>
<evidence type="ECO:0000313" key="4">
    <source>
        <dbReference type="EMBL" id="KAE8322292.1"/>
    </source>
</evidence>
<keyword evidence="1" id="KW-0378">Hydrolase</keyword>
<organism evidence="4 5">
    <name type="scientific">Aspergillus sergii</name>
    <dbReference type="NCBI Taxonomy" id="1034303"/>
    <lineage>
        <taxon>Eukaryota</taxon>
        <taxon>Fungi</taxon>
        <taxon>Dikarya</taxon>
        <taxon>Ascomycota</taxon>
        <taxon>Pezizomycotina</taxon>
        <taxon>Eurotiomycetes</taxon>
        <taxon>Eurotiomycetidae</taxon>
        <taxon>Eurotiales</taxon>
        <taxon>Aspergillaceae</taxon>
        <taxon>Aspergillus</taxon>
        <taxon>Aspergillus subgen. Circumdati</taxon>
    </lineage>
</organism>
<evidence type="ECO:0000313" key="5">
    <source>
        <dbReference type="Proteomes" id="UP000325945"/>
    </source>
</evidence>